<feature type="binding site" evidence="6">
    <location>
        <position position="350"/>
    </location>
    <ligand>
        <name>alpha-maltose 1-phosphate</name>
        <dbReference type="ChEBI" id="CHEBI:63576"/>
    </ligand>
</feature>
<feature type="active site" description="Nucleophile" evidence="6">
    <location>
        <position position="385"/>
    </location>
</feature>
<keyword evidence="4 6" id="KW-0119">Carbohydrate metabolism</keyword>
<name>A0A2A2WPY0_9ACTN</name>
<protein>
    <recommendedName>
        <fullName evidence="6">Alpha-1,4-glucan:maltose-1-phosphate maltosyltransferase</fullName>
        <shortName evidence="6">GMPMT</shortName>
        <ecNumber evidence="6">2.4.99.16</ecNumber>
    </recommendedName>
    <alternativeName>
        <fullName evidence="6">(1-&gt;4)-alpha-D-glucan:maltose-1-phosphate alpha-D-maltosyltransferase</fullName>
    </alternativeName>
</protein>
<feature type="binding site" evidence="6">
    <location>
        <position position="315"/>
    </location>
    <ligand>
        <name>alpha-maltose 1-phosphate</name>
        <dbReference type="ChEBI" id="CHEBI:63576"/>
    </ligand>
</feature>
<dbReference type="RefSeq" id="WP_095718293.1">
    <property type="nucleotide sequence ID" value="NZ_NTGA01000017.1"/>
</dbReference>
<keyword evidence="3 6" id="KW-0808">Transferase</keyword>
<evidence type="ECO:0000313" key="9">
    <source>
        <dbReference type="Proteomes" id="UP000218810"/>
    </source>
</evidence>
<evidence type="ECO:0000256" key="1">
    <source>
        <dbReference type="ARBA" id="ARBA00011738"/>
    </source>
</evidence>
<organism evidence="8 9">
    <name type="scientific">Dietzia natronolimnaea</name>
    <dbReference type="NCBI Taxonomy" id="161920"/>
    <lineage>
        <taxon>Bacteria</taxon>
        <taxon>Bacillati</taxon>
        <taxon>Actinomycetota</taxon>
        <taxon>Actinomycetes</taxon>
        <taxon>Mycobacteriales</taxon>
        <taxon>Dietziaceae</taxon>
        <taxon>Dietzia</taxon>
    </lineage>
</organism>
<feature type="binding site" evidence="6">
    <location>
        <position position="255"/>
    </location>
    <ligand>
        <name>alpha-maltose 1-phosphate</name>
        <dbReference type="ChEBI" id="CHEBI:63576"/>
    </ligand>
</feature>
<evidence type="ECO:0000256" key="4">
    <source>
        <dbReference type="ARBA" id="ARBA00023277"/>
    </source>
</evidence>
<dbReference type="InterPro" id="IPR026585">
    <property type="entry name" value="GlgE"/>
</dbReference>
<feature type="active site" description="Proton donor" evidence="6">
    <location>
        <position position="414"/>
    </location>
</feature>
<comment type="catalytic activity">
    <reaction evidence="5 6">
        <text>alpha-maltose 1-phosphate + [(1-&gt;4)-alpha-D-glucosyl](n) = [(1-&gt;4)-alpha-D-glucosyl](n+2) + phosphate</text>
        <dbReference type="Rhea" id="RHEA:42692"/>
        <dbReference type="Rhea" id="RHEA-COMP:9584"/>
        <dbReference type="Rhea" id="RHEA-COMP:10183"/>
        <dbReference type="ChEBI" id="CHEBI:15444"/>
        <dbReference type="ChEBI" id="CHEBI:43474"/>
        <dbReference type="ChEBI" id="CHEBI:63576"/>
        <dbReference type="EC" id="2.4.99.16"/>
    </reaction>
</comment>
<dbReference type="EC" id="2.4.99.16" evidence="6"/>
<dbReference type="Gene3D" id="2.60.40.10">
    <property type="entry name" value="Immunoglobulins"/>
    <property type="match status" value="1"/>
</dbReference>
<dbReference type="GO" id="GO:0030979">
    <property type="term" value="P:alpha-glucan biosynthetic process"/>
    <property type="evidence" value="ECO:0007669"/>
    <property type="project" value="UniProtKB-UniRule"/>
</dbReference>
<comment type="similarity">
    <text evidence="6">Belongs to the glycosyl hydrolase 13 family. GlgE subfamily.</text>
</comment>
<dbReference type="Proteomes" id="UP000218810">
    <property type="component" value="Unassembled WGS sequence"/>
</dbReference>
<dbReference type="InterPro" id="IPR013780">
    <property type="entry name" value="Glyco_hydro_b"/>
</dbReference>
<dbReference type="InterPro" id="IPR006047">
    <property type="entry name" value="GH13_cat_dom"/>
</dbReference>
<dbReference type="PANTHER" id="PTHR47786:SF2">
    <property type="entry name" value="GLYCOSYL HYDROLASE FAMILY 13 CATALYTIC DOMAIN-CONTAINING PROTEIN"/>
    <property type="match status" value="1"/>
</dbReference>
<evidence type="ECO:0000256" key="2">
    <source>
        <dbReference type="ARBA" id="ARBA00022676"/>
    </source>
</evidence>
<reference evidence="9" key="1">
    <citation type="submission" date="2017-09" db="EMBL/GenBank/DDBJ databases">
        <authorList>
            <person name="Zhang Y."/>
            <person name="Huang X."/>
            <person name="Liu J."/>
            <person name="Lu L."/>
            <person name="Peng K."/>
        </authorList>
    </citation>
    <scope>NUCLEOTIDE SEQUENCE [LARGE SCALE GENOMIC DNA]</scope>
    <source>
        <strain evidence="9">S-XJ-1</strain>
    </source>
</reference>
<dbReference type="Pfam" id="PF21702">
    <property type="entry name" value="GLGE_C"/>
    <property type="match status" value="1"/>
</dbReference>
<gene>
    <name evidence="6" type="primary">glgE</name>
    <name evidence="8" type="ORF">CEY15_09845</name>
</gene>
<feature type="domain" description="Glycosyl hydrolase family 13 catalytic" evidence="7">
    <location>
        <begin position="199"/>
        <end position="524"/>
    </location>
</feature>
<dbReference type="Gene3D" id="3.20.20.80">
    <property type="entry name" value="Glycosidases"/>
    <property type="match status" value="1"/>
</dbReference>
<feature type="binding site" evidence="6">
    <location>
        <begin position="524"/>
        <end position="525"/>
    </location>
    <ligand>
        <name>alpha-maltose 1-phosphate</name>
        <dbReference type="ChEBI" id="CHEBI:63576"/>
    </ligand>
</feature>
<feature type="binding site" evidence="6">
    <location>
        <position position="386"/>
    </location>
    <ligand>
        <name>alpha-maltose 1-phosphate</name>
        <dbReference type="ChEBI" id="CHEBI:63576"/>
    </ligand>
</feature>
<evidence type="ECO:0000256" key="3">
    <source>
        <dbReference type="ARBA" id="ARBA00022679"/>
    </source>
</evidence>
<dbReference type="InterPro" id="IPR021828">
    <property type="entry name" value="GlgE_dom_N/S"/>
</dbReference>
<accession>A0A2A2WPY0</accession>
<dbReference type="HAMAP" id="MF_02124">
    <property type="entry name" value="GlgE"/>
    <property type="match status" value="1"/>
</dbReference>
<dbReference type="Gene3D" id="2.60.40.1180">
    <property type="entry name" value="Golgi alpha-mannosidase II"/>
    <property type="match status" value="1"/>
</dbReference>
<evidence type="ECO:0000256" key="5">
    <source>
        <dbReference type="ARBA" id="ARBA00048735"/>
    </source>
</evidence>
<dbReference type="InterPro" id="IPR013783">
    <property type="entry name" value="Ig-like_fold"/>
</dbReference>
<comment type="caution">
    <text evidence="8">The sequence shown here is derived from an EMBL/GenBank/DDBJ whole genome shotgun (WGS) entry which is preliminary data.</text>
</comment>
<keyword evidence="2 6" id="KW-0328">Glycosyltransferase</keyword>
<feature type="site" description="Transition state stabilizer" evidence="6">
    <location>
        <position position="470"/>
    </location>
</feature>
<sequence>MNDRLAIDEVRPLVSCGRFPAKSVVGEVLPISATVWREGHDALSASLVVRRPGGASSRTTMIPGEEADTVHAHLNTDVPGMWSFRVEAWSDPFATWNSGIVKKMDAGQGADVLGNEFEVGARVLDAGAAQAAASGDTDRATLLTEAATALRGTGDAGTRTSLALSDDVAAAMAAGPVRELVTPGQTHRVWVDRREAQFSSWYEFFPRSTGGWDEQGRPVHGTFATSRGYIDHAADMGFDVVYLPPIHPIGVVNRKGRNNSLTPEEGDVGSPWAIGSADGGHDAVHPELGTIEDFRELVEYSTGRGVEIALDLALQCAPDHPWAQAHPEWFTVLPDGHIAYAENPPKKYQDIYPVNFDLDPEGIYAEVLRVVRMWTSLGVRIFRVDNPHTKPADFWSRLIAEVKRTEPDVLFLAEAFTRPARLFGLAKRGFSQSYTYFTWKTTKSDLVEFCEQLLAHVDEARPNMFTNTPDILHESLQRGGPAMFAIRSALAATLSPAWGVYSGFELFEWQPVTEGSEEYLDSEKYELRPRDFAGAEAAGQSLAPWLRTLNRIRREHPALQQLRTLRFHDVDNDQIIAYSKVDPATGDCVLTVVSLDSHGVQEGTLRLDMAALGYDDDARFSVHDEVSGNEFHWGSSNYVRLEPWTAVAHIVVVPPCDEARRVELTYRTHIVD</sequence>
<comment type="subunit">
    <text evidence="1 6">Homodimer.</text>
</comment>
<dbReference type="SMART" id="SM00642">
    <property type="entry name" value="Aamy"/>
    <property type="match status" value="1"/>
</dbReference>
<evidence type="ECO:0000259" key="7">
    <source>
        <dbReference type="SMART" id="SM00642"/>
    </source>
</evidence>
<dbReference type="EMBL" id="NTGA01000017">
    <property type="protein sequence ID" value="PAY23093.1"/>
    <property type="molecule type" value="Genomic_DNA"/>
</dbReference>
<keyword evidence="9" id="KW-1185">Reference proteome</keyword>
<proteinExistence type="inferred from homology"/>
<dbReference type="PANTHER" id="PTHR47786">
    <property type="entry name" value="ALPHA-1,4-GLUCAN:MALTOSE-1-PHOSPHATE MALTOSYLTRANSFERASE"/>
    <property type="match status" value="1"/>
</dbReference>
<dbReference type="Pfam" id="PF11896">
    <property type="entry name" value="GlgE_dom_N_S"/>
    <property type="match status" value="1"/>
</dbReference>
<dbReference type="GO" id="GO:0004553">
    <property type="term" value="F:hydrolase activity, hydrolyzing O-glycosyl compounds"/>
    <property type="evidence" value="ECO:0007669"/>
    <property type="project" value="InterPro"/>
</dbReference>
<comment type="function">
    <text evidence="6">Maltosyltransferase that uses maltose 1-phosphate (M1P) as the sugar donor to elongate linear or branched alpha-(1-&gt;4)-glucans. Is involved in a branched alpha-glucan biosynthetic pathway from trehalose, together with TreS, Mak and GlgB.</text>
</comment>
<dbReference type="SUPFAM" id="SSF51445">
    <property type="entry name" value="(Trans)glycosidases"/>
    <property type="match status" value="1"/>
</dbReference>
<dbReference type="Gene3D" id="1.20.58.80">
    <property type="entry name" value="Phosphotransferase system, lactose/cellobiose-type IIA subunit"/>
    <property type="match status" value="1"/>
</dbReference>
<dbReference type="GO" id="GO:0016758">
    <property type="term" value="F:hexosyltransferase activity"/>
    <property type="evidence" value="ECO:0007669"/>
    <property type="project" value="UniProtKB-UniRule"/>
</dbReference>
<evidence type="ECO:0000313" key="8">
    <source>
        <dbReference type="EMBL" id="PAY23093.1"/>
    </source>
</evidence>
<dbReference type="InterPro" id="IPR049171">
    <property type="entry name" value="GLGE_C"/>
</dbReference>
<dbReference type="AlphaFoldDB" id="A0A2A2WPY0"/>
<dbReference type="OrthoDB" id="9805159at2"/>
<evidence type="ECO:0000256" key="6">
    <source>
        <dbReference type="HAMAP-Rule" id="MF_02124"/>
    </source>
</evidence>
<dbReference type="InterPro" id="IPR017853">
    <property type="entry name" value="GH"/>
</dbReference>